<evidence type="ECO:0000313" key="3">
    <source>
        <dbReference type="Proteomes" id="UP000463224"/>
    </source>
</evidence>
<dbReference type="RefSeq" id="WP_156712335.1">
    <property type="nucleotide sequence ID" value="NZ_WPHG01000002.1"/>
</dbReference>
<accession>A0A844QI25</accession>
<dbReference type="NCBIfam" id="NF010240">
    <property type="entry name" value="PRK13687.1"/>
    <property type="match status" value="1"/>
</dbReference>
<comment type="similarity">
    <text evidence="1">Belongs to the UPF0386 family.</text>
</comment>
<protein>
    <recommendedName>
        <fullName evidence="1">UPF0386 protein GN330_08925</fullName>
    </recommendedName>
</protein>
<evidence type="ECO:0000313" key="2">
    <source>
        <dbReference type="EMBL" id="MVA97369.1"/>
    </source>
</evidence>
<organism evidence="2 3">
    <name type="scientific">Nitratireductor arenosus</name>
    <dbReference type="NCBI Taxonomy" id="2682096"/>
    <lineage>
        <taxon>Bacteria</taxon>
        <taxon>Pseudomonadati</taxon>
        <taxon>Pseudomonadota</taxon>
        <taxon>Alphaproteobacteria</taxon>
        <taxon>Hyphomicrobiales</taxon>
        <taxon>Phyllobacteriaceae</taxon>
        <taxon>Nitratireductor</taxon>
    </lineage>
</organism>
<reference evidence="2 3" key="1">
    <citation type="submission" date="2019-12" db="EMBL/GenBank/DDBJ databases">
        <title>Nitratireductor arenosus sp. nov., Isolated from sea sand, Jeju island, South Korea.</title>
        <authorList>
            <person name="Kim W."/>
        </authorList>
    </citation>
    <scope>NUCLEOTIDE SEQUENCE [LARGE SCALE GENOMIC DNA]</scope>
    <source>
        <strain evidence="2 3">CAU 1489</strain>
    </source>
</reference>
<gene>
    <name evidence="2" type="ORF">GN330_08925</name>
</gene>
<evidence type="ECO:0000256" key="1">
    <source>
        <dbReference type="HAMAP-Rule" id="MF_00827"/>
    </source>
</evidence>
<dbReference type="EMBL" id="WPHG01000002">
    <property type="protein sequence ID" value="MVA97369.1"/>
    <property type="molecule type" value="Genomic_DNA"/>
</dbReference>
<keyword evidence="3" id="KW-1185">Reference proteome</keyword>
<name>A0A844QI25_9HYPH</name>
<proteinExistence type="inferred from homology"/>
<sequence>MDISRKEQRVLHVLAQGGFIRLARNEDGKIGQIECYSREGWMFTHFDQFLFRKLRRKRAIASSQGGPYRITRRGLALVRAQLDNR</sequence>
<dbReference type="AlphaFoldDB" id="A0A844QI25"/>
<dbReference type="InterPro" id="IPR018654">
    <property type="entry name" value="YjhX_toxin"/>
</dbReference>
<dbReference type="HAMAP" id="MF_00827">
    <property type="entry name" value="UPF0386"/>
    <property type="match status" value="1"/>
</dbReference>
<dbReference type="Pfam" id="PF09857">
    <property type="entry name" value="YjhX_toxin"/>
    <property type="match status" value="1"/>
</dbReference>
<comment type="caution">
    <text evidence="2">The sequence shown here is derived from an EMBL/GenBank/DDBJ whole genome shotgun (WGS) entry which is preliminary data.</text>
</comment>
<dbReference type="Proteomes" id="UP000463224">
    <property type="component" value="Unassembled WGS sequence"/>
</dbReference>